<evidence type="ECO:0000256" key="1">
    <source>
        <dbReference type="ARBA" id="ARBA00004236"/>
    </source>
</evidence>
<comment type="pathway">
    <text evidence="7">Carotenoid biosynthesis; staphyloxanthin biosynthesis; staphyloxanthin from farnesyl diphosphate: step 4/5.</text>
</comment>
<evidence type="ECO:0000256" key="3">
    <source>
        <dbReference type="ARBA" id="ARBA00022676"/>
    </source>
</evidence>
<comment type="function">
    <text evidence="6">Catalyzes the glycosylation of 4,4'-diaponeurosporenoate, i.e. the esterification of glucose at the C1'' position with the carboxyl group of 4,4'-diaponeurosporenic acid, to form glycosyl-4,4'-diaponeurosporenoate. This is a step in the biosynthesis of staphyloxanthin, an orange pigment present in most staphylococci strains.</text>
</comment>
<reference evidence="14" key="2">
    <citation type="journal article" date="2019" name="Int. J. Syst. Evol. Microbiol.">
        <title>The Global Catalogue of Microorganisms (GCM) 10K type strain sequencing project: providing services to taxonomists for standard genome sequencing and annotation.</title>
        <authorList>
            <consortium name="The Broad Institute Genomics Platform"/>
            <consortium name="The Broad Institute Genome Sequencing Center for Infectious Disease"/>
            <person name="Wu L."/>
            <person name="Ma J."/>
        </authorList>
    </citation>
    <scope>NUCLEOTIDE SEQUENCE [LARGE SCALE GENOMIC DNA]</scope>
    <source>
        <strain evidence="14">CGMCC 1.15472</strain>
    </source>
</reference>
<evidence type="ECO:0000256" key="9">
    <source>
        <dbReference type="ARBA" id="ARBA00040345"/>
    </source>
</evidence>
<protein>
    <recommendedName>
        <fullName evidence="9">4,4'-diaponeurosporenoate glycosyltransferase</fullName>
    </recommendedName>
</protein>
<reference evidence="12 13" key="3">
    <citation type="submission" date="2019-06" db="EMBL/GenBank/DDBJ databases">
        <authorList>
            <person name="Mardanova A.M."/>
            <person name="Pudova D.S."/>
            <person name="Shagimardanova E.I."/>
            <person name="Gogoleva N.E."/>
            <person name="Lutfullin M.T."/>
            <person name="Hadieva G.F."/>
            <person name="Sharipova M.R."/>
        </authorList>
    </citation>
    <scope>NUCLEOTIDE SEQUENCE [LARGE SCALE GENOMIC DNA]</scope>
    <source>
        <strain evidence="12 13">MG-1</strain>
    </source>
</reference>
<comment type="similarity">
    <text evidence="8">Belongs to the glycosyltransferase 2 family. CrtQ subfamily.</text>
</comment>
<evidence type="ECO:0000256" key="7">
    <source>
        <dbReference type="ARBA" id="ARBA00037904"/>
    </source>
</evidence>
<keyword evidence="5" id="KW-0472">Membrane</keyword>
<evidence type="ECO:0000256" key="8">
    <source>
        <dbReference type="ARBA" id="ARBA00038120"/>
    </source>
</evidence>
<dbReference type="Proteomes" id="UP000314223">
    <property type="component" value="Unassembled WGS sequence"/>
</dbReference>
<evidence type="ECO:0000313" key="13">
    <source>
        <dbReference type="Proteomes" id="UP000314223"/>
    </source>
</evidence>
<evidence type="ECO:0000313" key="14">
    <source>
        <dbReference type="Proteomes" id="UP000632322"/>
    </source>
</evidence>
<name>A0A5C4WXE9_9MICO</name>
<dbReference type="InterPro" id="IPR001173">
    <property type="entry name" value="Glyco_trans_2-like"/>
</dbReference>
<evidence type="ECO:0000256" key="2">
    <source>
        <dbReference type="ARBA" id="ARBA00022475"/>
    </source>
</evidence>
<dbReference type="EMBL" id="BMJG01000032">
    <property type="protein sequence ID" value="GGC51314.1"/>
    <property type="molecule type" value="Genomic_DNA"/>
</dbReference>
<keyword evidence="2" id="KW-1003">Cell membrane</keyword>
<accession>A0A5C4WXE9</accession>
<evidence type="ECO:0000259" key="10">
    <source>
        <dbReference type="Pfam" id="PF00535"/>
    </source>
</evidence>
<dbReference type="Proteomes" id="UP000632322">
    <property type="component" value="Unassembled WGS sequence"/>
</dbReference>
<reference evidence="11" key="1">
    <citation type="journal article" date="2014" name="Int. J. Syst. Evol. Microbiol.">
        <title>Complete genome of a new Firmicutes species belonging to the dominant human colonic microbiota ('Ruminococcus bicirculans') reveals two chromosomes and a selective capacity to utilize plant glucans.</title>
        <authorList>
            <consortium name="NISC Comparative Sequencing Program"/>
            <person name="Wegmann U."/>
            <person name="Louis P."/>
            <person name="Goesmann A."/>
            <person name="Henrissat B."/>
            <person name="Duncan S.H."/>
            <person name="Flint H.J."/>
        </authorList>
    </citation>
    <scope>NUCLEOTIDE SEQUENCE</scope>
    <source>
        <strain evidence="11">CGMCC 1.15472</strain>
    </source>
</reference>
<dbReference type="RefSeq" id="WP_139470076.1">
    <property type="nucleotide sequence ID" value="NZ_BMJG01000032.1"/>
</dbReference>
<dbReference type="PANTHER" id="PTHR43646">
    <property type="entry name" value="GLYCOSYLTRANSFERASE"/>
    <property type="match status" value="1"/>
</dbReference>
<keyword evidence="4 12" id="KW-0808">Transferase</keyword>
<dbReference type="GO" id="GO:0005886">
    <property type="term" value="C:plasma membrane"/>
    <property type="evidence" value="ECO:0007669"/>
    <property type="project" value="UniProtKB-SubCell"/>
</dbReference>
<dbReference type="InterPro" id="IPR029044">
    <property type="entry name" value="Nucleotide-diphossugar_trans"/>
</dbReference>
<organism evidence="12 13">
    <name type="scientific">Brevibacterium sediminis</name>
    <dbReference type="NCBI Taxonomy" id="1857024"/>
    <lineage>
        <taxon>Bacteria</taxon>
        <taxon>Bacillati</taxon>
        <taxon>Actinomycetota</taxon>
        <taxon>Actinomycetes</taxon>
        <taxon>Micrococcales</taxon>
        <taxon>Brevibacteriaceae</taxon>
        <taxon>Brevibacterium</taxon>
    </lineage>
</organism>
<comment type="caution">
    <text evidence="12">The sequence shown here is derived from an EMBL/GenBank/DDBJ whole genome shotgun (WGS) entry which is preliminary data.</text>
</comment>
<keyword evidence="14" id="KW-1185">Reference proteome</keyword>
<evidence type="ECO:0000256" key="6">
    <source>
        <dbReference type="ARBA" id="ARBA00037281"/>
    </source>
</evidence>
<dbReference type="AlphaFoldDB" id="A0A5C4WXE9"/>
<feature type="domain" description="Glycosyltransferase 2-like" evidence="10">
    <location>
        <begin position="7"/>
        <end position="178"/>
    </location>
</feature>
<keyword evidence="3" id="KW-0328">Glycosyltransferase</keyword>
<dbReference type="Gene3D" id="3.90.550.10">
    <property type="entry name" value="Spore Coat Polysaccharide Biosynthesis Protein SpsA, Chain A"/>
    <property type="match status" value="1"/>
</dbReference>
<evidence type="ECO:0000256" key="4">
    <source>
        <dbReference type="ARBA" id="ARBA00022679"/>
    </source>
</evidence>
<dbReference type="EMBL" id="VDMQ01000013">
    <property type="protein sequence ID" value="TNM52980.1"/>
    <property type="molecule type" value="Genomic_DNA"/>
</dbReference>
<evidence type="ECO:0000313" key="12">
    <source>
        <dbReference type="EMBL" id="TNM52980.1"/>
    </source>
</evidence>
<evidence type="ECO:0000256" key="5">
    <source>
        <dbReference type="ARBA" id="ARBA00023136"/>
    </source>
</evidence>
<sequence length="238" mass="26275">MIRRLGVIIPAHNEEDDILGCLESLQRSHSYAVERGINCRFRVVVVADACTDATASIVEDFAARHRNVFVLATSFQSVGRARDFGWRHFMRTEESTTGEDSDSAWVWVAFTDADSRVPEHWITTHLELAARGVDCLVGTVAPRPETATADLVATWHANHELLENHPYIFGANMGLRASALEAIGGVPPLECGEDEAIVDAVLREGGRIRRTDDCRVLTSARLSGRVRGGFSSYLRQLT</sequence>
<reference evidence="11" key="4">
    <citation type="submission" date="2024-05" db="EMBL/GenBank/DDBJ databases">
        <authorList>
            <person name="Sun Q."/>
            <person name="Zhou Y."/>
        </authorList>
    </citation>
    <scope>NUCLEOTIDE SEQUENCE</scope>
    <source>
        <strain evidence="11">CGMCC 1.15472</strain>
    </source>
</reference>
<comment type="subcellular location">
    <subcellularLocation>
        <location evidence="1">Cell membrane</location>
    </subcellularLocation>
</comment>
<evidence type="ECO:0000313" key="11">
    <source>
        <dbReference type="EMBL" id="GGC51314.1"/>
    </source>
</evidence>
<dbReference type="Pfam" id="PF00535">
    <property type="entry name" value="Glycos_transf_2"/>
    <property type="match status" value="1"/>
</dbReference>
<dbReference type="SUPFAM" id="SSF53448">
    <property type="entry name" value="Nucleotide-diphospho-sugar transferases"/>
    <property type="match status" value="1"/>
</dbReference>
<dbReference type="GO" id="GO:0016757">
    <property type="term" value="F:glycosyltransferase activity"/>
    <property type="evidence" value="ECO:0007669"/>
    <property type="project" value="UniProtKB-KW"/>
</dbReference>
<proteinExistence type="inferred from homology"/>
<gene>
    <name evidence="12" type="ORF">FHQ09_17005</name>
    <name evidence="11" type="ORF">GCM10010974_36780</name>
</gene>
<dbReference type="PANTHER" id="PTHR43646:SF2">
    <property type="entry name" value="GLYCOSYLTRANSFERASE 2-LIKE DOMAIN-CONTAINING PROTEIN"/>
    <property type="match status" value="1"/>
</dbReference>